<keyword evidence="3" id="KW-1185">Reference proteome</keyword>
<evidence type="ECO:0000313" key="2">
    <source>
        <dbReference type="EMBL" id="KAK5882903.1"/>
    </source>
</evidence>
<reference evidence="2 3" key="1">
    <citation type="journal article" date="2023" name="Mol. Biol. Evol.">
        <title>Genomics of Secondarily Temperate Adaptation in the Only Non-Antarctic Icefish.</title>
        <authorList>
            <person name="Rivera-Colon A.G."/>
            <person name="Rayamajhi N."/>
            <person name="Minhas B.F."/>
            <person name="Madrigal G."/>
            <person name="Bilyk K.T."/>
            <person name="Yoon V."/>
            <person name="Hune M."/>
            <person name="Gregory S."/>
            <person name="Cheng C.H.C."/>
            <person name="Catchen J.M."/>
        </authorList>
    </citation>
    <scope>NUCLEOTIDE SEQUENCE [LARGE SCALE GENOMIC DNA]</scope>
    <source>
        <strain evidence="2">JC2023a</strain>
    </source>
</reference>
<evidence type="ECO:0000313" key="3">
    <source>
        <dbReference type="Proteomes" id="UP001335648"/>
    </source>
</evidence>
<feature type="region of interest" description="Disordered" evidence="1">
    <location>
        <begin position="41"/>
        <end position="63"/>
    </location>
</feature>
<evidence type="ECO:0000256" key="1">
    <source>
        <dbReference type="SAM" id="MobiDB-lite"/>
    </source>
</evidence>
<organism evidence="2 3">
    <name type="scientific">Champsocephalus esox</name>
    <name type="common">pike icefish</name>
    <dbReference type="NCBI Taxonomy" id="159716"/>
    <lineage>
        <taxon>Eukaryota</taxon>
        <taxon>Metazoa</taxon>
        <taxon>Chordata</taxon>
        <taxon>Craniata</taxon>
        <taxon>Vertebrata</taxon>
        <taxon>Euteleostomi</taxon>
        <taxon>Actinopterygii</taxon>
        <taxon>Neopterygii</taxon>
        <taxon>Teleostei</taxon>
        <taxon>Neoteleostei</taxon>
        <taxon>Acanthomorphata</taxon>
        <taxon>Eupercaria</taxon>
        <taxon>Perciformes</taxon>
        <taxon>Notothenioidei</taxon>
        <taxon>Channichthyidae</taxon>
        <taxon>Champsocephalus</taxon>
    </lineage>
</organism>
<sequence>MSGLHTRGAFRYFRGSGSGGGCWGVSLGAFLWRRSCSRGGGVWRPQGPWRHSRGAEVREEENEELRKKSESIMSFRR</sequence>
<dbReference type="Proteomes" id="UP001335648">
    <property type="component" value="Unassembled WGS sequence"/>
</dbReference>
<protein>
    <submittedName>
        <fullName evidence="2">Uncharacterized protein</fullName>
    </submittedName>
</protein>
<accession>A0AAN8BDM3</accession>
<proteinExistence type="predicted"/>
<name>A0AAN8BDM3_9TELE</name>
<gene>
    <name evidence="2" type="ORF">CesoFtcFv8_021444</name>
</gene>
<dbReference type="AlphaFoldDB" id="A0AAN8BDM3"/>
<dbReference type="EMBL" id="JAULUE010002062">
    <property type="protein sequence ID" value="KAK5882903.1"/>
    <property type="molecule type" value="Genomic_DNA"/>
</dbReference>
<comment type="caution">
    <text evidence="2">The sequence shown here is derived from an EMBL/GenBank/DDBJ whole genome shotgun (WGS) entry which is preliminary data.</text>
</comment>